<evidence type="ECO:0000256" key="6">
    <source>
        <dbReference type="ARBA" id="ARBA00023014"/>
    </source>
</evidence>
<feature type="domain" description="DUF83" evidence="10">
    <location>
        <begin position="9"/>
        <end position="166"/>
    </location>
</feature>
<keyword evidence="2 9" id="KW-0479">Metal-binding</keyword>
<sequence>MRDIIPTFLNLYLICPRQLWLHANGVTMEHTSDLVLEGKLAHEHSYIQRSKKYKELDLGVAKIDHYDADNRVVHEIKKSNKKDKAHRAQVKYYLYLLEKMGVESPSAILEYPLLRETEKVELEEGDREQLRIWLREIEQVLSSGHCPPKLPKSKCRGCSYFDFCWSGE</sequence>
<keyword evidence="4 9" id="KW-0269">Exonuclease</keyword>
<comment type="function">
    <text evidence="9">CRISPR (clustered regularly interspaced short palindromic repeat) is an adaptive immune system that provides protection against mobile genetic elements (viruses, transposable elements and conjugative plasmids). CRISPR clusters contain sequences complementary to antecedent mobile elements and target invading nucleic acids. CRISPR clusters are transcribed and processed into CRISPR RNA (crRNA).</text>
</comment>
<organism evidence="11 12">
    <name type="scientific">Fulvitalea axinellae</name>
    <dbReference type="NCBI Taxonomy" id="1182444"/>
    <lineage>
        <taxon>Bacteria</taxon>
        <taxon>Pseudomonadati</taxon>
        <taxon>Bacteroidota</taxon>
        <taxon>Cytophagia</taxon>
        <taxon>Cytophagales</taxon>
        <taxon>Persicobacteraceae</taxon>
        <taxon>Fulvitalea</taxon>
    </lineage>
</organism>
<evidence type="ECO:0000256" key="4">
    <source>
        <dbReference type="ARBA" id="ARBA00022839"/>
    </source>
</evidence>
<evidence type="ECO:0000256" key="5">
    <source>
        <dbReference type="ARBA" id="ARBA00023004"/>
    </source>
</evidence>
<dbReference type="InterPro" id="IPR011604">
    <property type="entry name" value="PDDEXK-like_dom_sf"/>
</dbReference>
<evidence type="ECO:0000259" key="10">
    <source>
        <dbReference type="Pfam" id="PF01930"/>
    </source>
</evidence>
<evidence type="ECO:0000256" key="1">
    <source>
        <dbReference type="ARBA" id="ARBA00022722"/>
    </source>
</evidence>
<geneLocation type="plasmid" evidence="11 12">
    <name>pFA2</name>
</geneLocation>
<dbReference type="EMBL" id="AP025316">
    <property type="protein sequence ID" value="BDD11922.1"/>
    <property type="molecule type" value="Genomic_DNA"/>
</dbReference>
<evidence type="ECO:0000313" key="12">
    <source>
        <dbReference type="Proteomes" id="UP001348817"/>
    </source>
</evidence>
<dbReference type="EC" id="3.1.12.1" evidence="9"/>
<evidence type="ECO:0000256" key="2">
    <source>
        <dbReference type="ARBA" id="ARBA00022723"/>
    </source>
</evidence>
<keyword evidence="5 9" id="KW-0408">Iron</keyword>
<dbReference type="PANTHER" id="PTHR37168">
    <property type="entry name" value="CRISPR-ASSOCIATED EXONUCLEASE CAS4"/>
    <property type="match status" value="1"/>
</dbReference>
<dbReference type="Gene3D" id="3.90.320.10">
    <property type="match status" value="1"/>
</dbReference>
<name>A0AAU9CVC5_9BACT</name>
<dbReference type="AlphaFoldDB" id="A0AAU9CVC5"/>
<dbReference type="InterPro" id="IPR022765">
    <property type="entry name" value="Dna2/Cas4_DUF83"/>
</dbReference>
<dbReference type="Pfam" id="PF01930">
    <property type="entry name" value="Cas_Cas4"/>
    <property type="match status" value="1"/>
</dbReference>
<dbReference type="PANTHER" id="PTHR37168:SF1">
    <property type="entry name" value="CRISPR-ASSOCIATED EXONUCLEASE CAS4"/>
    <property type="match status" value="1"/>
</dbReference>
<evidence type="ECO:0000256" key="3">
    <source>
        <dbReference type="ARBA" id="ARBA00022801"/>
    </source>
</evidence>
<comment type="cofactor">
    <cofactor evidence="9">
        <name>Mg(2+)</name>
        <dbReference type="ChEBI" id="CHEBI:18420"/>
    </cofactor>
    <cofactor evidence="9">
        <name>Mn(2+)</name>
        <dbReference type="ChEBI" id="CHEBI:29035"/>
    </cofactor>
    <text evidence="9">Mg(2+) or Mn(2+) required for ssDNA cleavage activity.</text>
</comment>
<evidence type="ECO:0000256" key="8">
    <source>
        <dbReference type="ARBA" id="ARBA00023211"/>
    </source>
</evidence>
<keyword evidence="11" id="KW-0614">Plasmid</keyword>
<dbReference type="InterPro" id="IPR013343">
    <property type="entry name" value="CRISPR-assoc_prot_Cas4"/>
</dbReference>
<comment type="cofactor">
    <cofactor evidence="9">
        <name>iron-sulfur cluster</name>
        <dbReference type="ChEBI" id="CHEBI:30408"/>
    </cofactor>
</comment>
<dbReference type="GO" id="GO:0051536">
    <property type="term" value="F:iron-sulfur cluster binding"/>
    <property type="evidence" value="ECO:0007669"/>
    <property type="project" value="UniProtKB-KW"/>
</dbReference>
<dbReference type="NCBIfam" id="TIGR00372">
    <property type="entry name" value="cas4"/>
    <property type="match status" value="1"/>
</dbReference>
<keyword evidence="6 9" id="KW-0411">Iron-sulfur</keyword>
<dbReference type="GO" id="GO:0051607">
    <property type="term" value="P:defense response to virus"/>
    <property type="evidence" value="ECO:0007669"/>
    <property type="project" value="UniProtKB-KW"/>
</dbReference>
<evidence type="ECO:0000256" key="9">
    <source>
        <dbReference type="RuleBase" id="RU365022"/>
    </source>
</evidence>
<keyword evidence="7 9" id="KW-0051">Antiviral defense</keyword>
<keyword evidence="1 9" id="KW-0540">Nuclease</keyword>
<dbReference type="GO" id="GO:0046872">
    <property type="term" value="F:metal ion binding"/>
    <property type="evidence" value="ECO:0007669"/>
    <property type="project" value="UniProtKB-KW"/>
</dbReference>
<keyword evidence="3 9" id="KW-0378">Hydrolase</keyword>
<dbReference type="RefSeq" id="WP_338395076.1">
    <property type="nucleotide sequence ID" value="NZ_AP025316.1"/>
</dbReference>
<accession>A0AAU9CVC5</accession>
<evidence type="ECO:0000313" key="11">
    <source>
        <dbReference type="EMBL" id="BDD11922.1"/>
    </source>
</evidence>
<dbReference type="GO" id="GO:0004527">
    <property type="term" value="F:exonuclease activity"/>
    <property type="evidence" value="ECO:0007669"/>
    <property type="project" value="UniProtKB-KW"/>
</dbReference>
<proteinExistence type="inferred from homology"/>
<keyword evidence="8 9" id="KW-0464">Manganese</keyword>
<comment type="similarity">
    <text evidence="9">Belongs to the CRISPR-associated exonuclease Cas4 family.</text>
</comment>
<gene>
    <name evidence="11" type="ORF">FUAX_43540</name>
</gene>
<reference evidence="11 12" key="1">
    <citation type="submission" date="2021-12" db="EMBL/GenBank/DDBJ databases">
        <title>Genome sequencing of bacteria with rrn-lacking chromosome and rrn-plasmid.</title>
        <authorList>
            <person name="Anda M."/>
            <person name="Iwasaki W."/>
        </authorList>
    </citation>
    <scope>NUCLEOTIDE SEQUENCE [LARGE SCALE GENOMIC DNA]</scope>
    <source>
        <strain evidence="11 12">DSM 100852</strain>
        <plasmid evidence="11 12">pFA2</plasmid>
    </source>
</reference>
<dbReference type="Proteomes" id="UP001348817">
    <property type="component" value="Plasmid pFA2"/>
</dbReference>
<dbReference type="KEGG" id="fax:FUAX_43540"/>
<evidence type="ECO:0000256" key="7">
    <source>
        <dbReference type="ARBA" id="ARBA00023118"/>
    </source>
</evidence>
<keyword evidence="12" id="KW-1185">Reference proteome</keyword>
<protein>
    <recommendedName>
        <fullName evidence="9">CRISPR-associated exonuclease Cas4</fullName>
        <ecNumber evidence="9">3.1.12.1</ecNumber>
    </recommendedName>
</protein>